<dbReference type="InterPro" id="IPR036105">
    <property type="entry name" value="DiNase_FeMo-co_biosyn_sf"/>
</dbReference>
<protein>
    <recommendedName>
        <fullName evidence="2">UPF0251 protein GXY80_14455</fullName>
    </recommendedName>
</protein>
<gene>
    <name evidence="4" type="ORF">GXY80_14455</name>
</gene>
<comment type="similarity">
    <text evidence="1 2">Belongs to the UPF0251 family.</text>
</comment>
<dbReference type="HAMAP" id="MF_00674">
    <property type="entry name" value="UPF0251"/>
    <property type="match status" value="1"/>
</dbReference>
<dbReference type="SUPFAM" id="SSF53146">
    <property type="entry name" value="Nitrogenase accessory factor-like"/>
    <property type="match status" value="1"/>
</dbReference>
<dbReference type="CDD" id="cd00851">
    <property type="entry name" value="MTH1175"/>
    <property type="match status" value="1"/>
</dbReference>
<evidence type="ECO:0000313" key="4">
    <source>
        <dbReference type="EMBL" id="NLW36660.1"/>
    </source>
</evidence>
<dbReference type="Proteomes" id="UP000777265">
    <property type="component" value="Unassembled WGS sequence"/>
</dbReference>
<dbReference type="Pfam" id="PF02579">
    <property type="entry name" value="Nitro_FeMo-Co"/>
    <property type="match status" value="1"/>
</dbReference>
<dbReference type="InterPro" id="IPR013324">
    <property type="entry name" value="RNA_pol_sigma_r3/r4-like"/>
</dbReference>
<evidence type="ECO:0000256" key="1">
    <source>
        <dbReference type="ARBA" id="ARBA00009350"/>
    </source>
</evidence>
<dbReference type="PANTHER" id="PTHR37478">
    <property type="match status" value="1"/>
</dbReference>
<proteinExistence type="inferred from homology"/>
<dbReference type="Pfam" id="PF02001">
    <property type="entry name" value="DUF134"/>
    <property type="match status" value="1"/>
</dbReference>
<accession>A0A971M6V3</accession>
<evidence type="ECO:0000313" key="5">
    <source>
        <dbReference type="Proteomes" id="UP000777265"/>
    </source>
</evidence>
<dbReference type="PANTHER" id="PTHR37478:SF2">
    <property type="entry name" value="UPF0251 PROTEIN TK0562"/>
    <property type="match status" value="1"/>
</dbReference>
<dbReference type="SUPFAM" id="SSF88659">
    <property type="entry name" value="Sigma3 and sigma4 domains of RNA polymerase sigma factors"/>
    <property type="match status" value="1"/>
</dbReference>
<dbReference type="InterPro" id="IPR003731">
    <property type="entry name" value="Di-Nase_FeMo-co_biosynth"/>
</dbReference>
<name>A0A971M6V3_9BACT</name>
<organism evidence="4 5">
    <name type="scientific">Syntrophorhabdus aromaticivorans</name>
    <dbReference type="NCBI Taxonomy" id="328301"/>
    <lineage>
        <taxon>Bacteria</taxon>
        <taxon>Pseudomonadati</taxon>
        <taxon>Thermodesulfobacteriota</taxon>
        <taxon>Syntrophorhabdia</taxon>
        <taxon>Syntrophorhabdales</taxon>
        <taxon>Syntrophorhabdaceae</taxon>
        <taxon>Syntrophorhabdus</taxon>
    </lineage>
</organism>
<dbReference type="InterPro" id="IPR033913">
    <property type="entry name" value="MTH1175_dom"/>
</dbReference>
<feature type="domain" description="Dinitrogenase iron-molybdenum cofactor biosynthesis" evidence="3">
    <location>
        <begin position="147"/>
        <end position="237"/>
    </location>
</feature>
<sequence length="253" mass="27617">MPRPTCPRRVGFFPNVTYFKPTGIPMGVLDEVLLGRDEVEAIRLKNLIGLSQEEAASQMGVSQPTFHRLLLSAHQKLTDAVVNGKAMRIEGGNVTSVEGSTGPCRWKQGWGCRTKPGARVVFEDNNLPQEGEKTMRIAITSVDGTLEEKVDERFGRARKIILYDMETKEYTVIDNSVNLNAAQGAGIQTAQNVIRSGANAVISGHFGPKAVQVIRMAGLDIYSATNMSVKEAVEGFEKGKLEKLSGADVESHW</sequence>
<dbReference type="EMBL" id="JAAYEE010000279">
    <property type="protein sequence ID" value="NLW36660.1"/>
    <property type="molecule type" value="Genomic_DNA"/>
</dbReference>
<dbReference type="InterPro" id="IPR002852">
    <property type="entry name" value="UPF0251"/>
</dbReference>
<reference evidence="4" key="2">
    <citation type="submission" date="2020-01" db="EMBL/GenBank/DDBJ databases">
        <authorList>
            <person name="Campanaro S."/>
        </authorList>
    </citation>
    <scope>NUCLEOTIDE SEQUENCE</scope>
    <source>
        <strain evidence="4">AS06rmzACSIP_7</strain>
    </source>
</reference>
<comment type="caution">
    <text evidence="4">The sequence shown here is derived from an EMBL/GenBank/DDBJ whole genome shotgun (WGS) entry which is preliminary data.</text>
</comment>
<reference evidence="4" key="1">
    <citation type="journal article" date="2020" name="Biotechnol. Biofuels">
        <title>New insights from the biogas microbiome by comprehensive genome-resolved metagenomics of nearly 1600 species originating from multiple anaerobic digesters.</title>
        <authorList>
            <person name="Campanaro S."/>
            <person name="Treu L."/>
            <person name="Rodriguez-R L.M."/>
            <person name="Kovalovszki A."/>
            <person name="Ziels R.M."/>
            <person name="Maus I."/>
            <person name="Zhu X."/>
            <person name="Kougias P.G."/>
            <person name="Basile A."/>
            <person name="Luo G."/>
            <person name="Schluter A."/>
            <person name="Konstantinidis K.T."/>
            <person name="Angelidaki I."/>
        </authorList>
    </citation>
    <scope>NUCLEOTIDE SEQUENCE</scope>
    <source>
        <strain evidence="4">AS06rmzACSIP_7</strain>
    </source>
</reference>
<evidence type="ECO:0000256" key="2">
    <source>
        <dbReference type="HAMAP-Rule" id="MF_00674"/>
    </source>
</evidence>
<dbReference type="AlphaFoldDB" id="A0A971M6V3"/>
<dbReference type="Gene3D" id="3.30.420.130">
    <property type="entry name" value="Dinitrogenase iron-molybdenum cofactor biosynthesis domain"/>
    <property type="match status" value="1"/>
</dbReference>
<evidence type="ECO:0000259" key="3">
    <source>
        <dbReference type="Pfam" id="PF02579"/>
    </source>
</evidence>